<feature type="domain" description="F-box" evidence="1">
    <location>
        <begin position="1"/>
        <end position="43"/>
    </location>
</feature>
<dbReference type="SMART" id="SM00256">
    <property type="entry name" value="FBOX"/>
    <property type="match status" value="1"/>
</dbReference>
<sequence>MVTLDVLIEILSRLSPEPLLRFKSVSKFWYALIDDPRFVAKHLSISLQQKHLHVKRIVTNNSGEKEFVSSILKFPLDQSVSVLDVYFPFHDDYKYLHFFGHSHGLICICGRYDLFLCNLATRQFRKLPPSIILLDEIQNKPKGDYSSRYLISSITGFGYDARSRDFKVVTIMHFSDEVSSVSPLRVEIYDMSKDRWREIEPLICCSTFSMPLFNTFHEGKFYWLGTNITFAPSYEMILTFDISEEVFCQIVLPDSLNQKGHDRSLGILNGSVVLFNYPSPDVNEKSFDIWEMEEDKSGTISWSKLFTIDLNFGIMFPMLFVSSDELLIECKEGLVILYNIKTQQFMELPIKGHPRIVRNKNRYVTSLFVKSLLSVEGGNNKMYEF</sequence>
<dbReference type="SUPFAM" id="SSF81383">
    <property type="entry name" value="F-box domain"/>
    <property type="match status" value="1"/>
</dbReference>
<dbReference type="InterPro" id="IPR017451">
    <property type="entry name" value="F-box-assoc_interact_dom"/>
</dbReference>
<dbReference type="EMBL" id="OZ021739">
    <property type="protein sequence ID" value="CAK9323037.1"/>
    <property type="molecule type" value="Genomic_DNA"/>
</dbReference>
<proteinExistence type="predicted"/>
<protein>
    <recommendedName>
        <fullName evidence="1">F-box domain-containing protein</fullName>
    </recommendedName>
</protein>
<organism evidence="2 3">
    <name type="scientific">Citrullus colocynthis</name>
    <name type="common">colocynth</name>
    <dbReference type="NCBI Taxonomy" id="252529"/>
    <lineage>
        <taxon>Eukaryota</taxon>
        <taxon>Viridiplantae</taxon>
        <taxon>Streptophyta</taxon>
        <taxon>Embryophyta</taxon>
        <taxon>Tracheophyta</taxon>
        <taxon>Spermatophyta</taxon>
        <taxon>Magnoliopsida</taxon>
        <taxon>eudicotyledons</taxon>
        <taxon>Gunneridae</taxon>
        <taxon>Pentapetalae</taxon>
        <taxon>rosids</taxon>
        <taxon>fabids</taxon>
        <taxon>Cucurbitales</taxon>
        <taxon>Cucurbitaceae</taxon>
        <taxon>Benincaseae</taxon>
        <taxon>Citrullus</taxon>
    </lineage>
</organism>
<dbReference type="SUPFAM" id="SSF50965">
    <property type="entry name" value="Galactose oxidase, central domain"/>
    <property type="match status" value="1"/>
</dbReference>
<dbReference type="InterPro" id="IPR006527">
    <property type="entry name" value="F-box-assoc_dom_typ1"/>
</dbReference>
<keyword evidence="3" id="KW-1185">Reference proteome</keyword>
<accession>A0ABP0YSU2</accession>
<dbReference type="NCBIfam" id="TIGR01640">
    <property type="entry name" value="F_box_assoc_1"/>
    <property type="match status" value="1"/>
</dbReference>
<evidence type="ECO:0000259" key="1">
    <source>
        <dbReference type="PROSITE" id="PS50181"/>
    </source>
</evidence>
<dbReference type="InterPro" id="IPR036047">
    <property type="entry name" value="F-box-like_dom_sf"/>
</dbReference>
<dbReference type="PANTHER" id="PTHR31672">
    <property type="entry name" value="BNACNNG10540D PROTEIN"/>
    <property type="match status" value="1"/>
</dbReference>
<dbReference type="InterPro" id="IPR001810">
    <property type="entry name" value="F-box_dom"/>
</dbReference>
<dbReference type="PROSITE" id="PS50181">
    <property type="entry name" value="FBOX"/>
    <property type="match status" value="1"/>
</dbReference>
<dbReference type="Gene3D" id="1.20.1280.50">
    <property type="match status" value="1"/>
</dbReference>
<dbReference type="PANTHER" id="PTHR31672:SF13">
    <property type="entry name" value="F-BOX PROTEIN CPR30-LIKE"/>
    <property type="match status" value="1"/>
</dbReference>
<dbReference type="InterPro" id="IPR050796">
    <property type="entry name" value="SCF_F-box_component"/>
</dbReference>
<dbReference type="InterPro" id="IPR011043">
    <property type="entry name" value="Gal_Oxase/kelch_b-propeller"/>
</dbReference>
<dbReference type="CDD" id="cd22157">
    <property type="entry name" value="F-box_AtFBW1-like"/>
    <property type="match status" value="1"/>
</dbReference>
<evidence type="ECO:0000313" key="3">
    <source>
        <dbReference type="Proteomes" id="UP001642487"/>
    </source>
</evidence>
<dbReference type="Proteomes" id="UP001642487">
    <property type="component" value="Chromosome 5"/>
</dbReference>
<name>A0ABP0YSU2_9ROSI</name>
<dbReference type="Pfam" id="PF00646">
    <property type="entry name" value="F-box"/>
    <property type="match status" value="1"/>
</dbReference>
<reference evidence="2 3" key="1">
    <citation type="submission" date="2024-03" db="EMBL/GenBank/DDBJ databases">
        <authorList>
            <person name="Gkanogiannis A."/>
            <person name="Becerra Lopez-Lavalle L."/>
        </authorList>
    </citation>
    <scope>NUCLEOTIDE SEQUENCE [LARGE SCALE GENOMIC DNA]</scope>
</reference>
<evidence type="ECO:0000313" key="2">
    <source>
        <dbReference type="EMBL" id="CAK9323037.1"/>
    </source>
</evidence>
<gene>
    <name evidence="2" type="ORF">CITCOLO1_LOCUS15208</name>
</gene>
<dbReference type="Pfam" id="PF07734">
    <property type="entry name" value="FBA_1"/>
    <property type="match status" value="1"/>
</dbReference>